<protein>
    <submittedName>
        <fullName evidence="2">Uncharacterized protein</fullName>
    </submittedName>
</protein>
<feature type="region of interest" description="Disordered" evidence="1">
    <location>
        <begin position="1"/>
        <end position="23"/>
    </location>
</feature>
<dbReference type="HOGENOM" id="CLU_560916_0_0_1"/>
<keyword evidence="3" id="KW-1185">Reference proteome</keyword>
<feature type="region of interest" description="Disordered" evidence="1">
    <location>
        <begin position="38"/>
        <end position="278"/>
    </location>
</feature>
<feature type="compositionally biased region" description="Low complexity" evidence="1">
    <location>
        <begin position="409"/>
        <end position="437"/>
    </location>
</feature>
<feature type="region of interest" description="Disordered" evidence="1">
    <location>
        <begin position="302"/>
        <end position="488"/>
    </location>
</feature>
<dbReference type="AlphaFoldDB" id="A0A0C3Q036"/>
<proteinExistence type="predicted"/>
<name>A0A0C3Q036_9AGAM</name>
<gene>
    <name evidence="2" type="ORF">M407DRAFT_34775</name>
</gene>
<feature type="compositionally biased region" description="Low complexity" evidence="1">
    <location>
        <begin position="457"/>
        <end position="488"/>
    </location>
</feature>
<evidence type="ECO:0000313" key="3">
    <source>
        <dbReference type="Proteomes" id="UP000054248"/>
    </source>
</evidence>
<reference evidence="3" key="2">
    <citation type="submission" date="2015-01" db="EMBL/GenBank/DDBJ databases">
        <title>Evolutionary Origins and Diversification of the Mycorrhizal Mutualists.</title>
        <authorList>
            <consortium name="DOE Joint Genome Institute"/>
            <consortium name="Mycorrhizal Genomics Consortium"/>
            <person name="Kohler A."/>
            <person name="Kuo A."/>
            <person name="Nagy L.G."/>
            <person name="Floudas D."/>
            <person name="Copeland A."/>
            <person name="Barry K.W."/>
            <person name="Cichocki N."/>
            <person name="Veneault-Fourrey C."/>
            <person name="LaButti K."/>
            <person name="Lindquist E.A."/>
            <person name="Lipzen A."/>
            <person name="Lundell T."/>
            <person name="Morin E."/>
            <person name="Murat C."/>
            <person name="Riley R."/>
            <person name="Ohm R."/>
            <person name="Sun H."/>
            <person name="Tunlid A."/>
            <person name="Henrissat B."/>
            <person name="Grigoriev I.V."/>
            <person name="Hibbett D.S."/>
            <person name="Martin F."/>
        </authorList>
    </citation>
    <scope>NUCLEOTIDE SEQUENCE [LARGE SCALE GENOMIC DNA]</scope>
    <source>
        <strain evidence="3">MUT 4182</strain>
    </source>
</reference>
<organism evidence="2 3">
    <name type="scientific">Tulasnella calospora MUT 4182</name>
    <dbReference type="NCBI Taxonomy" id="1051891"/>
    <lineage>
        <taxon>Eukaryota</taxon>
        <taxon>Fungi</taxon>
        <taxon>Dikarya</taxon>
        <taxon>Basidiomycota</taxon>
        <taxon>Agaricomycotina</taxon>
        <taxon>Agaricomycetes</taxon>
        <taxon>Cantharellales</taxon>
        <taxon>Tulasnellaceae</taxon>
        <taxon>Tulasnella</taxon>
    </lineage>
</organism>
<dbReference type="EMBL" id="KN823904">
    <property type="protein sequence ID" value="KIO15641.1"/>
    <property type="molecule type" value="Genomic_DNA"/>
</dbReference>
<feature type="compositionally biased region" description="Low complexity" evidence="1">
    <location>
        <begin position="39"/>
        <end position="59"/>
    </location>
</feature>
<feature type="compositionally biased region" description="Polar residues" evidence="1">
    <location>
        <begin position="1"/>
        <end position="15"/>
    </location>
</feature>
<dbReference type="Proteomes" id="UP000054248">
    <property type="component" value="Unassembled WGS sequence"/>
</dbReference>
<reference evidence="2 3" key="1">
    <citation type="submission" date="2014-04" db="EMBL/GenBank/DDBJ databases">
        <authorList>
            <consortium name="DOE Joint Genome Institute"/>
            <person name="Kuo A."/>
            <person name="Girlanda M."/>
            <person name="Perotto S."/>
            <person name="Kohler A."/>
            <person name="Nagy L.G."/>
            <person name="Floudas D."/>
            <person name="Copeland A."/>
            <person name="Barry K.W."/>
            <person name="Cichocki N."/>
            <person name="Veneault-Fourrey C."/>
            <person name="LaButti K."/>
            <person name="Lindquist E.A."/>
            <person name="Lipzen A."/>
            <person name="Lundell T."/>
            <person name="Morin E."/>
            <person name="Murat C."/>
            <person name="Sun H."/>
            <person name="Tunlid A."/>
            <person name="Henrissat B."/>
            <person name="Grigoriev I.V."/>
            <person name="Hibbett D.S."/>
            <person name="Martin F."/>
            <person name="Nordberg H.P."/>
            <person name="Cantor M.N."/>
            <person name="Hua S.X."/>
        </authorList>
    </citation>
    <scope>NUCLEOTIDE SEQUENCE [LARGE SCALE GENOMIC DNA]</scope>
    <source>
        <strain evidence="2 3">MUT 4182</strain>
    </source>
</reference>
<evidence type="ECO:0000313" key="2">
    <source>
        <dbReference type="EMBL" id="KIO15641.1"/>
    </source>
</evidence>
<feature type="compositionally biased region" description="Basic and acidic residues" evidence="1">
    <location>
        <begin position="338"/>
        <end position="358"/>
    </location>
</feature>
<sequence>MSAAVSTPQHQNSAHLQPNTTLQNTTLNLRKAMKRLFRSTSNSATNTTTTTTTISTNPTKIVITPTSEESKTRSRLSYGDDCGSSRRGKSLDGRPSLDPSPTNGLATSSVIHLGLPAARSEEGPPPSPSKLQPPSSFRSKFRPKSLQALKTRGSSDNGSTRHGQRQLVRNPSSESPPPPLPHVNAVPSGNRPPQASTDESSKAAAASIVKENPQPQPFGESLRAAGVNGSSSETQHKAMADAKSNSTSASERMPVETRSHVTSVPPPPTSTTAMDPSSDVLGILNASYSKTLNPRVASNEGTHMAVNIPSPTPPAAAPLQATASFTDGPFTAEPVEQMSERQEDDQKQQQLRQDEHDVVAAPRSASGEPADLTSQSTSDSPSIPPPSSTHRRPGSDEFQRPRAFTTGDAAMMSSSSSSARMDSSSPPPSAVSTSSKSGLRLRVDSSALPPRLPSLPMPSTSEFSALASASVSVSPTSTTAAEVGALNA</sequence>
<feature type="compositionally biased region" description="Polar residues" evidence="1">
    <location>
        <begin position="99"/>
        <end position="110"/>
    </location>
</feature>
<feature type="non-terminal residue" evidence="2">
    <location>
        <position position="488"/>
    </location>
</feature>
<accession>A0A0C3Q036</accession>
<feature type="compositionally biased region" description="Polar residues" evidence="1">
    <location>
        <begin position="152"/>
        <end position="161"/>
    </location>
</feature>
<evidence type="ECO:0000256" key="1">
    <source>
        <dbReference type="SAM" id="MobiDB-lite"/>
    </source>
</evidence>